<evidence type="ECO:0000313" key="13">
    <source>
        <dbReference type="Proteomes" id="UP000190423"/>
    </source>
</evidence>
<dbReference type="GO" id="GO:0071973">
    <property type="term" value="P:bacterial-type flagellum-dependent cell motility"/>
    <property type="evidence" value="ECO:0007669"/>
    <property type="project" value="InterPro"/>
</dbReference>
<evidence type="ECO:0000256" key="2">
    <source>
        <dbReference type="ARBA" id="ARBA00004651"/>
    </source>
</evidence>
<dbReference type="Proteomes" id="UP000190423">
    <property type="component" value="Unassembled WGS sequence"/>
</dbReference>
<feature type="transmembrane region" description="Helical" evidence="9">
    <location>
        <begin position="476"/>
        <end position="496"/>
    </location>
</feature>
<evidence type="ECO:0000256" key="4">
    <source>
        <dbReference type="ARBA" id="ARBA00022475"/>
    </source>
</evidence>
<keyword evidence="12" id="KW-0969">Cilium</keyword>
<evidence type="ECO:0000259" key="11">
    <source>
        <dbReference type="Pfam" id="PF08345"/>
    </source>
</evidence>
<gene>
    <name evidence="12" type="ORF">SAMN02745149_01372</name>
</gene>
<dbReference type="EMBL" id="FUWG01000009">
    <property type="protein sequence ID" value="SJZ47183.1"/>
    <property type="molecule type" value="Genomic_DNA"/>
</dbReference>
<dbReference type="GO" id="GO:0003774">
    <property type="term" value="F:cytoskeletal motor activity"/>
    <property type="evidence" value="ECO:0007669"/>
    <property type="project" value="InterPro"/>
</dbReference>
<dbReference type="Pfam" id="PF08345">
    <property type="entry name" value="YscJ_FliF_C"/>
    <property type="match status" value="1"/>
</dbReference>
<keyword evidence="13" id="KW-1185">Reference proteome</keyword>
<keyword evidence="5 9" id="KW-0812">Transmembrane</keyword>
<evidence type="ECO:0000256" key="1">
    <source>
        <dbReference type="ARBA" id="ARBA00004117"/>
    </source>
</evidence>
<organism evidence="12 13">
    <name type="scientific">Treponema porcinum</name>
    <dbReference type="NCBI Taxonomy" id="261392"/>
    <lineage>
        <taxon>Bacteria</taxon>
        <taxon>Pseudomonadati</taxon>
        <taxon>Spirochaetota</taxon>
        <taxon>Spirochaetia</taxon>
        <taxon>Spirochaetales</taxon>
        <taxon>Treponemataceae</taxon>
        <taxon>Treponema</taxon>
    </lineage>
</organism>
<dbReference type="InterPro" id="IPR006182">
    <property type="entry name" value="FliF_N_dom"/>
</dbReference>
<dbReference type="RefSeq" id="WP_078933281.1">
    <property type="nucleotide sequence ID" value="NZ_FUWG01000009.1"/>
</dbReference>
<feature type="domain" description="Flagellar M-ring C-terminal" evidence="11">
    <location>
        <begin position="260"/>
        <end position="448"/>
    </location>
</feature>
<evidence type="ECO:0000313" key="12">
    <source>
        <dbReference type="EMBL" id="SJZ47183.1"/>
    </source>
</evidence>
<proteinExistence type="inferred from homology"/>
<evidence type="ECO:0000256" key="7">
    <source>
        <dbReference type="ARBA" id="ARBA00023136"/>
    </source>
</evidence>
<dbReference type="OrthoDB" id="304821at2"/>
<accession>A0A1T4KXV3</accession>
<dbReference type="PRINTS" id="PR01009">
    <property type="entry name" value="FLGMRINGFLIF"/>
</dbReference>
<sequence length="571" mass="64701">MNEWLRKITEAVSNFWKNSSVIKKVILFGVLAVIIFAIVLTTRVSSKPTGVRLFNSQVTDEQSRNQILDRISQENISAHITDDGYIIVPDEKTAVRLRDTLVSENLVPSYIDPFAGFYNRSWNTTDAEQRVKLKNAITRTVKNHLEAIADIVSADVAIVSPEPTTFFEDQKPVSASIVLKLTPNSDLATNRRRIQGVQKIILSAVEGLKEENLVISDMEGNVLNDFDGMADFDRLSLIEKQQKLKRKTEAEKKAEVLSALQKLASADRIRDLNINVDFDMSEKSVESTEYSPIVIKKDNPDTPYDDSEYRDTLPISQQTVTKEWQGTGYNPEGPAGTEGQTPPVYSDMSNVIGKSTETGVTQNNVINTTHTTEKVAPQTGRVTVSLNVDGRWRLLLDPKTHRYVVDEETGALKREFIPVSDEDLAQYKSLVENAVGFKKDRGDSVFVGRIAIDRDEEHRAFDEAYFKKLQARKTTVLVLAAVAVVLVGFILFRIITKELERRRRLREEELLRQQQAEREKALWEARDDANMQVTMSVEESRRAELQENAINMAKEHPEDVAMLIRTWLMEE</sequence>
<dbReference type="GO" id="GO:0005886">
    <property type="term" value="C:plasma membrane"/>
    <property type="evidence" value="ECO:0007669"/>
    <property type="project" value="UniProtKB-SubCell"/>
</dbReference>
<dbReference type="Pfam" id="PF01514">
    <property type="entry name" value="YscJ_FliF"/>
    <property type="match status" value="1"/>
</dbReference>
<dbReference type="GeneID" id="78316669"/>
<keyword evidence="4" id="KW-1003">Cell membrane</keyword>
<dbReference type="PANTHER" id="PTHR30046">
    <property type="entry name" value="FLAGELLAR M-RING PROTEIN"/>
    <property type="match status" value="1"/>
</dbReference>
<dbReference type="GO" id="GO:0009431">
    <property type="term" value="C:bacterial-type flagellum basal body, MS ring"/>
    <property type="evidence" value="ECO:0007669"/>
    <property type="project" value="InterPro"/>
</dbReference>
<protein>
    <submittedName>
        <fullName evidence="12">Flagellar M-ring protein FliF</fullName>
    </submittedName>
</protein>
<dbReference type="InterPro" id="IPR043427">
    <property type="entry name" value="YscJ/FliF"/>
</dbReference>
<dbReference type="AlphaFoldDB" id="A0A1T4KXV3"/>
<evidence type="ECO:0000256" key="9">
    <source>
        <dbReference type="SAM" id="Phobius"/>
    </source>
</evidence>
<evidence type="ECO:0000256" key="8">
    <source>
        <dbReference type="ARBA" id="ARBA00023143"/>
    </source>
</evidence>
<feature type="transmembrane region" description="Helical" evidence="9">
    <location>
        <begin position="21"/>
        <end position="40"/>
    </location>
</feature>
<keyword evidence="12" id="KW-0966">Cell projection</keyword>
<reference evidence="12 13" key="1">
    <citation type="submission" date="2017-02" db="EMBL/GenBank/DDBJ databases">
        <authorList>
            <person name="Peterson S.W."/>
        </authorList>
    </citation>
    <scope>NUCLEOTIDE SEQUENCE [LARGE SCALE GENOMIC DNA]</scope>
    <source>
        <strain evidence="12 13">ATCC BAA-908</strain>
    </source>
</reference>
<name>A0A1T4KXV3_TREPO</name>
<dbReference type="Gene3D" id="3.30.300.30">
    <property type="match status" value="1"/>
</dbReference>
<keyword evidence="6 9" id="KW-1133">Transmembrane helix</keyword>
<keyword evidence="7 9" id="KW-0472">Membrane</keyword>
<dbReference type="STRING" id="261392.SAMN02745149_01372"/>
<evidence type="ECO:0000256" key="5">
    <source>
        <dbReference type="ARBA" id="ARBA00022692"/>
    </source>
</evidence>
<dbReference type="InterPro" id="IPR013556">
    <property type="entry name" value="Flag_M-ring_C"/>
</dbReference>
<dbReference type="InterPro" id="IPR000067">
    <property type="entry name" value="FlgMring_FliF"/>
</dbReference>
<dbReference type="NCBIfam" id="TIGR00206">
    <property type="entry name" value="fliF"/>
    <property type="match status" value="1"/>
</dbReference>
<comment type="similarity">
    <text evidence="3">Belongs to the FliF family.</text>
</comment>
<comment type="subcellular location">
    <subcellularLocation>
        <location evidence="1">Bacterial flagellum basal body</location>
    </subcellularLocation>
    <subcellularLocation>
        <location evidence="2">Cell membrane</location>
        <topology evidence="2">Multi-pass membrane protein</topology>
    </subcellularLocation>
</comment>
<evidence type="ECO:0000256" key="3">
    <source>
        <dbReference type="ARBA" id="ARBA00007971"/>
    </source>
</evidence>
<keyword evidence="12" id="KW-0282">Flagellum</keyword>
<evidence type="ECO:0000256" key="6">
    <source>
        <dbReference type="ARBA" id="ARBA00022989"/>
    </source>
</evidence>
<dbReference type="InterPro" id="IPR045851">
    <property type="entry name" value="AMP-bd_C_sf"/>
</dbReference>
<evidence type="ECO:0000259" key="10">
    <source>
        <dbReference type="Pfam" id="PF01514"/>
    </source>
</evidence>
<feature type="domain" description="Flagellar M-ring N-terminal" evidence="10">
    <location>
        <begin position="47"/>
        <end position="224"/>
    </location>
</feature>
<keyword evidence="8" id="KW-0975">Bacterial flagellum</keyword>
<dbReference type="PANTHER" id="PTHR30046:SF0">
    <property type="entry name" value="FLAGELLAR M-RING PROTEIN"/>
    <property type="match status" value="1"/>
</dbReference>